<dbReference type="eggNOG" id="ENOG502QSPE">
    <property type="taxonomic scope" value="Eukaryota"/>
</dbReference>
<feature type="transmembrane region" description="Helical" evidence="19">
    <location>
        <begin position="680"/>
        <end position="700"/>
    </location>
</feature>
<evidence type="ECO:0000256" key="14">
    <source>
        <dbReference type="ARBA" id="ARBA00023273"/>
    </source>
</evidence>
<dbReference type="EMBL" id="AHAT01011189">
    <property type="status" value="NOT_ANNOTATED_CDS"/>
    <property type="molecule type" value="Genomic_DNA"/>
</dbReference>
<dbReference type="Bgee" id="ENSLOCG00000003145">
    <property type="expression patterns" value="Expressed in testis and 1 other cell type or tissue"/>
</dbReference>
<evidence type="ECO:0000256" key="8">
    <source>
        <dbReference type="ARBA" id="ARBA00022871"/>
    </source>
</evidence>
<evidence type="ECO:0000256" key="16">
    <source>
        <dbReference type="ARBA" id="ARBA00040129"/>
    </source>
</evidence>
<evidence type="ECO:0000256" key="1">
    <source>
        <dbReference type="ARBA" id="ARBA00010246"/>
    </source>
</evidence>
<evidence type="ECO:0000256" key="11">
    <source>
        <dbReference type="ARBA" id="ARBA00023136"/>
    </source>
</evidence>
<dbReference type="Ensembl" id="ENSLOCT00000003712.1">
    <property type="protein sequence ID" value="ENSLOCP00000003705.1"/>
    <property type="gene ID" value="ENSLOCG00000003145.1"/>
</dbReference>
<keyword evidence="6" id="KW-0221">Differentiation</keyword>
<reference evidence="23" key="3">
    <citation type="submission" date="2025-09" db="UniProtKB">
        <authorList>
            <consortium name="Ensembl"/>
        </authorList>
    </citation>
    <scope>IDENTIFICATION</scope>
</reference>
<comment type="similarity">
    <text evidence="1">Belongs to the CATSPERD family.</text>
</comment>
<comment type="function">
    <text evidence="18">Auxiliary component of the CatSper complex, a complex involved in sperm cell hyperactivation. Sperm cell hyperactivation is needed for sperm motility which is essential late in the preparation of sperm for fertilization. Required for CATSPER1 stability before intraflagellar transport and/or incorporation of the CatSper complex channel into the flagellar membrane.</text>
</comment>
<evidence type="ECO:0000256" key="2">
    <source>
        <dbReference type="ARBA" id="ARBA00022473"/>
    </source>
</evidence>
<dbReference type="PANTHER" id="PTHR33722:SF1">
    <property type="entry name" value="CATION CHANNEL SPERM-ASSOCIATED AUXILIARY SUBUNIT DELTA"/>
    <property type="match status" value="1"/>
</dbReference>
<dbReference type="HOGENOM" id="CLU_019182_0_0_1"/>
<evidence type="ECO:0000313" key="24">
    <source>
        <dbReference type="Proteomes" id="UP000018468"/>
    </source>
</evidence>
<evidence type="ECO:0000256" key="6">
    <source>
        <dbReference type="ARBA" id="ARBA00022782"/>
    </source>
</evidence>
<keyword evidence="7" id="KW-0282">Flagellum</keyword>
<evidence type="ECO:0000259" key="20">
    <source>
        <dbReference type="Pfam" id="PF15020"/>
    </source>
</evidence>
<name>W5M5P7_LEPOC</name>
<keyword evidence="13" id="KW-0325">Glycoprotein</keyword>
<keyword evidence="5" id="KW-0732">Signal</keyword>
<evidence type="ECO:0000256" key="7">
    <source>
        <dbReference type="ARBA" id="ARBA00022846"/>
    </source>
</evidence>
<accession>W5M5P7</accession>
<reference evidence="24" key="1">
    <citation type="submission" date="2011-12" db="EMBL/GenBank/DDBJ databases">
        <title>The Draft Genome of Lepisosteus oculatus.</title>
        <authorList>
            <consortium name="The Broad Institute Genome Assembly &amp; Analysis Group"/>
            <consortium name="Computational R&amp;D Group"/>
            <consortium name="and Sequencing Platform"/>
            <person name="Di Palma F."/>
            <person name="Alfoldi J."/>
            <person name="Johnson J."/>
            <person name="Berlin A."/>
            <person name="Gnerre S."/>
            <person name="Jaffe D."/>
            <person name="MacCallum I."/>
            <person name="Young S."/>
            <person name="Walker B.J."/>
            <person name="Lander E.S."/>
            <person name="Lindblad-Toh K."/>
        </authorList>
    </citation>
    <scope>NUCLEOTIDE SEQUENCE [LARGE SCALE GENOMIC DNA]</scope>
</reference>
<evidence type="ECO:0000313" key="23">
    <source>
        <dbReference type="Ensembl" id="ENSLOCP00000003705.1"/>
    </source>
</evidence>
<keyword evidence="4 19" id="KW-0812">Transmembrane</keyword>
<dbReference type="GeneTree" id="ENSGT00940000162714"/>
<evidence type="ECO:0000259" key="21">
    <source>
        <dbReference type="Pfam" id="PF22850"/>
    </source>
</evidence>
<dbReference type="Proteomes" id="UP000018468">
    <property type="component" value="Linkage group LG19"/>
</dbReference>
<evidence type="ECO:0000256" key="5">
    <source>
        <dbReference type="ARBA" id="ARBA00022729"/>
    </source>
</evidence>
<reference evidence="23" key="2">
    <citation type="submission" date="2025-08" db="UniProtKB">
        <authorList>
            <consortium name="Ensembl"/>
        </authorList>
    </citation>
    <scope>IDENTIFICATION</scope>
</reference>
<dbReference type="OMA" id="HPYILHH"/>
<dbReference type="Pfam" id="PF22850">
    <property type="entry name" value="CATSPERD-E_C"/>
    <property type="match status" value="1"/>
</dbReference>
<feature type="domain" description="CATSPERD Ig-like" evidence="22">
    <location>
        <begin position="352"/>
        <end position="471"/>
    </location>
</feature>
<dbReference type="GO" id="GO:0030317">
    <property type="term" value="P:flagellated sperm motility"/>
    <property type="evidence" value="ECO:0000318"/>
    <property type="project" value="GO_Central"/>
</dbReference>
<dbReference type="PANTHER" id="PTHR33722">
    <property type="entry name" value="CATION CHANNEL SPERM-ASSOCIATED PROTEIN SUBUNIT DELTA-RELATED"/>
    <property type="match status" value="1"/>
</dbReference>
<dbReference type="STRING" id="7918.ENSLOCP00000003705"/>
<dbReference type="InterPro" id="IPR055451">
    <property type="entry name" value="Ig-like_CATSPERD"/>
</dbReference>
<keyword evidence="14" id="KW-0966">Cell projection</keyword>
<protein>
    <recommendedName>
        <fullName evidence="16">Cation channel sperm-associated auxiliary subunit delta</fullName>
    </recommendedName>
    <alternativeName>
        <fullName evidence="17">Transmembrane protein 146</fullName>
    </alternativeName>
</protein>
<sequence>MRYAENRTLLVQNDCNSSVALYMGTRLFLTRNGFEGTLYPLDFSGDGLFTPLSSQVSVGRVTSAAFVSEGLVLVIDGKVYVYALEDHIWTPAQGVGSLMTEVSSLQCCFSTEPPCTAVSSTVLVYNRGHPVQDTNVFLSSDGGFQFERFALPPTLQVRRRNGNLVNILSKSSCFQKVLMTCQSSFSYVTSDLNLQSDVFSLRGPLDRVHVVQPPGMTGHLVIWSLRSLFYSPNHGQFILPLKPDVEGDSGVFPGPDVFLQQVATSENSEIAVLTSKGMLFYGRLSMDAVIVQMKNLTDFSEQAVLMFSSFGDLLVTQPIEDPSTGGVDFDHCLIVVQQQLSHLVPLLGTCPVEVLYGSFDRGVYYIDMGDHLYLSAVFIPAPLSQVFPLVTVTDPHLLAFQAVSKEDGITSDGNTKYTLSIKLRQQRGAEMARDSFHHSSLDGGISTLTVDVVGKGISCKDMAPLHAYINVRCPPGKHIKVLRNVTACTKGTFTQGLLQNNYSYTISKNIYDPEHLRQQNSAEEDLHVTYSFVEYQCPLLVYYDALWLPILELWDNGQFVEFVPVDFVLFEVHGMYNYDYLQSAGSARCVSQPQTWPSMLAKQPQPDPHTAWTRKTQEVEGAAVPLGDPTWNRIIFPNYNGFYIFKAIVVDPAYSFCELSTTFSVYVYGAFPKEQIDSGIFLAIFLSIFVGLLLSGFFLLR</sequence>
<comment type="subcellular location">
    <subcellularLocation>
        <location evidence="15">Cell projection</location>
        <location evidence="15">Cilium</location>
        <location evidence="15">Flagellum membrane</location>
        <topology evidence="15">Single-pass type I membrane protein</topology>
    </subcellularLocation>
</comment>
<dbReference type="EMBL" id="AHAT01011188">
    <property type="status" value="NOT_ANNOTATED_CDS"/>
    <property type="molecule type" value="Genomic_DNA"/>
</dbReference>
<evidence type="ECO:0000256" key="10">
    <source>
        <dbReference type="ARBA" id="ARBA00023069"/>
    </source>
</evidence>
<dbReference type="GO" id="GO:0048240">
    <property type="term" value="P:sperm capacitation"/>
    <property type="evidence" value="ECO:0000318"/>
    <property type="project" value="GO_Central"/>
</dbReference>
<dbReference type="GO" id="GO:0036128">
    <property type="term" value="C:CatSper complex"/>
    <property type="evidence" value="ECO:0000318"/>
    <property type="project" value="GO_Central"/>
</dbReference>
<evidence type="ECO:0000256" key="4">
    <source>
        <dbReference type="ARBA" id="ARBA00022692"/>
    </source>
</evidence>
<keyword evidence="12" id="KW-1015">Disulfide bond</keyword>
<keyword evidence="3" id="KW-1003">Cell membrane</keyword>
<dbReference type="EMBL" id="AHAT01011187">
    <property type="status" value="NOT_ANNOTATED_CDS"/>
    <property type="molecule type" value="Genomic_DNA"/>
</dbReference>
<evidence type="ECO:0000256" key="13">
    <source>
        <dbReference type="ARBA" id="ARBA00023180"/>
    </source>
</evidence>
<evidence type="ECO:0000256" key="12">
    <source>
        <dbReference type="ARBA" id="ARBA00023157"/>
    </source>
</evidence>
<dbReference type="InterPro" id="IPR028751">
    <property type="entry name" value="CATSPERD/E"/>
</dbReference>
<organism evidence="23 24">
    <name type="scientific">Lepisosteus oculatus</name>
    <name type="common">Spotted gar</name>
    <dbReference type="NCBI Taxonomy" id="7918"/>
    <lineage>
        <taxon>Eukaryota</taxon>
        <taxon>Metazoa</taxon>
        <taxon>Chordata</taxon>
        <taxon>Craniata</taxon>
        <taxon>Vertebrata</taxon>
        <taxon>Euteleostomi</taxon>
        <taxon>Actinopterygii</taxon>
        <taxon>Neopterygii</taxon>
        <taxon>Holostei</taxon>
        <taxon>Semionotiformes</taxon>
        <taxon>Lepisosteidae</taxon>
        <taxon>Lepisosteus</taxon>
    </lineage>
</organism>
<feature type="domain" description="CATSPERD beta-propeller" evidence="20">
    <location>
        <begin position="2"/>
        <end position="332"/>
    </location>
</feature>
<keyword evidence="9 19" id="KW-1133">Transmembrane helix</keyword>
<evidence type="ECO:0000256" key="9">
    <source>
        <dbReference type="ARBA" id="ARBA00022989"/>
    </source>
</evidence>
<dbReference type="GO" id="GO:0097228">
    <property type="term" value="C:sperm principal piece"/>
    <property type="evidence" value="ECO:0000318"/>
    <property type="project" value="GO_Central"/>
</dbReference>
<keyword evidence="2" id="KW-0217">Developmental protein</keyword>
<dbReference type="Pfam" id="PF15020">
    <property type="entry name" value="Beta-prop_CATSPERD"/>
    <property type="match status" value="1"/>
</dbReference>
<evidence type="ECO:0000256" key="3">
    <source>
        <dbReference type="ARBA" id="ARBA00022475"/>
    </source>
</evidence>
<dbReference type="AlphaFoldDB" id="W5M5P7"/>
<keyword evidence="10" id="KW-0969">Cilium</keyword>
<dbReference type="InParanoid" id="W5M5P7"/>
<evidence type="ECO:0000259" key="22">
    <source>
        <dbReference type="Pfam" id="PF23747"/>
    </source>
</evidence>
<evidence type="ECO:0000256" key="17">
    <source>
        <dbReference type="ARBA" id="ARBA00041424"/>
    </source>
</evidence>
<keyword evidence="8" id="KW-0744">Spermatogenesis</keyword>
<keyword evidence="24" id="KW-1185">Reference proteome</keyword>
<evidence type="ECO:0000256" key="18">
    <source>
        <dbReference type="ARBA" id="ARBA00046028"/>
    </source>
</evidence>
<evidence type="ECO:0000256" key="19">
    <source>
        <dbReference type="SAM" id="Phobius"/>
    </source>
</evidence>
<dbReference type="InterPro" id="IPR053813">
    <property type="entry name" value="CATSPERD_beta-prop"/>
</dbReference>
<keyword evidence="11 19" id="KW-0472">Membrane</keyword>
<dbReference type="Pfam" id="PF23747">
    <property type="entry name" value="Ig-like_CATSPERD"/>
    <property type="match status" value="1"/>
</dbReference>
<proteinExistence type="inferred from homology"/>
<feature type="domain" description="CATSPERD/E C-terminal" evidence="21">
    <location>
        <begin position="501"/>
        <end position="690"/>
    </location>
</feature>
<evidence type="ECO:0000256" key="15">
    <source>
        <dbReference type="ARBA" id="ARBA00037793"/>
    </source>
</evidence>
<dbReference type="InterPro" id="IPR053814">
    <property type="entry name" value="CATSPERD/E_C"/>
</dbReference>